<reference evidence="2 3" key="1">
    <citation type="submission" date="2008-03" db="EMBL/GenBank/DDBJ databases">
        <title>The Genome Sequence of Verticillium dahliae VdLs.17.</title>
        <authorList>
            <consortium name="The Broad Institute Genome Sequencing Platform"/>
            <person name="Ma L.-J.J."/>
            <person name="Klosterman S.J."/>
            <person name="Subbarao K."/>
            <person name="Dobinson K."/>
            <person name="Veronese P."/>
            <person name="Kang S."/>
            <person name="Gold S.E."/>
            <person name="Young S."/>
            <person name="Jaffe D."/>
            <person name="Gnerre S."/>
            <person name="Berlin A."/>
            <person name="Heiman D."/>
            <person name="Hepburn T."/>
            <person name="Sykes S."/>
            <person name="Alvarado L."/>
            <person name="Kodira C.D."/>
            <person name="Lander E."/>
            <person name="Galagan J."/>
            <person name="Nusbaum C."/>
            <person name="Birren B."/>
        </authorList>
    </citation>
    <scope>NUCLEOTIDE SEQUENCE [LARGE SCALE GENOMIC DNA]</scope>
    <source>
        <strain evidence="3">VdLs.17 / ATCC MYA-4575 / FGSC 10137</strain>
    </source>
</reference>
<dbReference type="EMBL" id="DS572697">
    <property type="protein sequence ID" value="EGY20001.1"/>
    <property type="molecule type" value="Genomic_DNA"/>
</dbReference>
<dbReference type="GeneID" id="20703480"/>
<gene>
    <name evidence="2" type="ORF">VDAG_02017</name>
</gene>
<proteinExistence type="predicted"/>
<evidence type="ECO:0000313" key="2">
    <source>
        <dbReference type="EMBL" id="EGY20001.1"/>
    </source>
</evidence>
<evidence type="ECO:0000256" key="1">
    <source>
        <dbReference type="SAM" id="MobiDB-lite"/>
    </source>
</evidence>
<organism evidence="2 3">
    <name type="scientific">Verticillium dahliae (strain VdLs.17 / ATCC MYA-4575 / FGSC 10137)</name>
    <name type="common">Verticillium wilt</name>
    <dbReference type="NCBI Taxonomy" id="498257"/>
    <lineage>
        <taxon>Eukaryota</taxon>
        <taxon>Fungi</taxon>
        <taxon>Dikarya</taxon>
        <taxon>Ascomycota</taxon>
        <taxon>Pezizomycotina</taxon>
        <taxon>Sordariomycetes</taxon>
        <taxon>Hypocreomycetidae</taxon>
        <taxon>Glomerellales</taxon>
        <taxon>Plectosphaerellaceae</taxon>
        <taxon>Verticillium</taxon>
    </lineage>
</organism>
<feature type="region of interest" description="Disordered" evidence="1">
    <location>
        <begin position="1"/>
        <end position="23"/>
    </location>
</feature>
<accession>G2WWN1</accession>
<dbReference type="Proteomes" id="UP000001611">
    <property type="component" value="Chromosome 7"/>
</dbReference>
<dbReference type="HOGENOM" id="CLU_984183_0_0_1"/>
<sequence>MRDARRGTQDMAGPSLEEGTTGCALAQPNPVIKQAGIAQAGNSWVGKGGKGGKGGVPAHPSPYLATFAWRVGAQGRRVYWRVADRVRIWPAEHIHADTPLVPLIGAVEAVLERKGGKGRVRKWARARCGRWLEVPLVASSFLFRSEVRKLVRHKGSSRRLLCLILTHTHPVLLPKKSYGRKVLFFLSPHGPTRLRRTGHQPQQRQGGTRSLEGFWLRDARCVMCDARCALRNCVGVIAYPRDCATTQMGKLPPVTAGTHRPGSGPRTNATAPTVHYKEVYVYL</sequence>
<keyword evidence="3" id="KW-1185">Reference proteome</keyword>
<dbReference type="AlphaFoldDB" id="G2WWN1"/>
<name>G2WWN1_VERDV</name>
<dbReference type="RefSeq" id="XP_009656341.1">
    <property type="nucleotide sequence ID" value="XM_009658046.1"/>
</dbReference>
<protein>
    <submittedName>
        <fullName evidence="2">Uncharacterized protein</fullName>
    </submittedName>
</protein>
<evidence type="ECO:0000313" key="3">
    <source>
        <dbReference type="Proteomes" id="UP000001611"/>
    </source>
</evidence>
<dbReference type="InParanoid" id="G2WWN1"/>
<dbReference type="KEGG" id="vda:VDAG_02017"/>